<feature type="domain" description="Peptidase S8/S53" evidence="8">
    <location>
        <begin position="145"/>
        <end position="375"/>
    </location>
</feature>
<feature type="domain" description="Inhibitor I9" evidence="9">
    <location>
        <begin position="54"/>
        <end position="114"/>
    </location>
</feature>
<dbReference type="EMBL" id="RBXR01000001">
    <property type="protein sequence ID" value="RKT68904.1"/>
    <property type="molecule type" value="Genomic_DNA"/>
</dbReference>
<dbReference type="PROSITE" id="PS51892">
    <property type="entry name" value="SUBTILASE"/>
    <property type="match status" value="1"/>
</dbReference>
<dbReference type="PANTHER" id="PTHR43806:SF11">
    <property type="entry name" value="CEREVISIN-RELATED"/>
    <property type="match status" value="1"/>
</dbReference>
<dbReference type="GO" id="GO:0004252">
    <property type="term" value="F:serine-type endopeptidase activity"/>
    <property type="evidence" value="ECO:0007669"/>
    <property type="project" value="UniProtKB-UniRule"/>
</dbReference>
<evidence type="ECO:0000256" key="1">
    <source>
        <dbReference type="ARBA" id="ARBA00011073"/>
    </source>
</evidence>
<dbReference type="InterPro" id="IPR023827">
    <property type="entry name" value="Peptidase_S8_Asp-AS"/>
</dbReference>
<name>A0A495X7J8_9PSEU</name>
<dbReference type="InterPro" id="IPR022398">
    <property type="entry name" value="Peptidase_S8_His-AS"/>
</dbReference>
<dbReference type="AlphaFoldDB" id="A0A495X7J8"/>
<protein>
    <submittedName>
        <fullName evidence="10">Subtilisin family serine protease</fullName>
    </submittedName>
</protein>
<keyword evidence="4 5" id="KW-0720">Serine protease</keyword>
<feature type="signal peptide" evidence="7">
    <location>
        <begin position="1"/>
        <end position="32"/>
    </location>
</feature>
<evidence type="ECO:0000256" key="5">
    <source>
        <dbReference type="PROSITE-ProRule" id="PRU01240"/>
    </source>
</evidence>
<proteinExistence type="inferred from homology"/>
<comment type="similarity">
    <text evidence="1 5 6">Belongs to the peptidase S8 family.</text>
</comment>
<evidence type="ECO:0000259" key="8">
    <source>
        <dbReference type="Pfam" id="PF00082"/>
    </source>
</evidence>
<accession>A0A495X7J8</accession>
<dbReference type="PROSITE" id="PS00138">
    <property type="entry name" value="SUBTILASE_SER"/>
    <property type="match status" value="1"/>
</dbReference>
<dbReference type="InterPro" id="IPR023828">
    <property type="entry name" value="Peptidase_S8_Ser-AS"/>
</dbReference>
<organism evidence="10 11">
    <name type="scientific">Saccharothrix variisporea</name>
    <dbReference type="NCBI Taxonomy" id="543527"/>
    <lineage>
        <taxon>Bacteria</taxon>
        <taxon>Bacillati</taxon>
        <taxon>Actinomycetota</taxon>
        <taxon>Actinomycetes</taxon>
        <taxon>Pseudonocardiales</taxon>
        <taxon>Pseudonocardiaceae</taxon>
        <taxon>Saccharothrix</taxon>
    </lineage>
</organism>
<dbReference type="PROSITE" id="PS00136">
    <property type="entry name" value="SUBTILASE_ASP"/>
    <property type="match status" value="1"/>
</dbReference>
<keyword evidence="11" id="KW-1185">Reference proteome</keyword>
<dbReference type="OrthoDB" id="9766923at2"/>
<evidence type="ECO:0000259" key="9">
    <source>
        <dbReference type="Pfam" id="PF05922"/>
    </source>
</evidence>
<evidence type="ECO:0000256" key="2">
    <source>
        <dbReference type="ARBA" id="ARBA00022670"/>
    </source>
</evidence>
<dbReference type="InterPro" id="IPR000209">
    <property type="entry name" value="Peptidase_S8/S53_dom"/>
</dbReference>
<dbReference type="Proteomes" id="UP000272729">
    <property type="component" value="Unassembled WGS sequence"/>
</dbReference>
<dbReference type="Pfam" id="PF00082">
    <property type="entry name" value="Peptidase_S8"/>
    <property type="match status" value="1"/>
</dbReference>
<dbReference type="InterPro" id="IPR010259">
    <property type="entry name" value="S8pro/Inhibitor_I9"/>
</dbReference>
<dbReference type="RefSeq" id="WP_121220253.1">
    <property type="nucleotide sequence ID" value="NZ_JBIUBA010000044.1"/>
</dbReference>
<keyword evidence="3 5" id="KW-0378">Hydrolase</keyword>
<dbReference type="Gene3D" id="3.40.50.200">
    <property type="entry name" value="Peptidase S8/S53 domain"/>
    <property type="match status" value="1"/>
</dbReference>
<keyword evidence="2 5" id="KW-0645">Protease</keyword>
<feature type="chain" id="PRO_5019787324" evidence="7">
    <location>
        <begin position="33"/>
        <end position="395"/>
    </location>
</feature>
<dbReference type="PROSITE" id="PS00137">
    <property type="entry name" value="SUBTILASE_HIS"/>
    <property type="match status" value="1"/>
</dbReference>
<dbReference type="InterPro" id="IPR050131">
    <property type="entry name" value="Peptidase_S8_subtilisin-like"/>
</dbReference>
<dbReference type="Gene3D" id="3.30.70.80">
    <property type="entry name" value="Peptidase S8 propeptide/proteinase inhibitor I9"/>
    <property type="match status" value="1"/>
</dbReference>
<evidence type="ECO:0000256" key="3">
    <source>
        <dbReference type="ARBA" id="ARBA00022801"/>
    </source>
</evidence>
<evidence type="ECO:0000313" key="10">
    <source>
        <dbReference type="EMBL" id="RKT68904.1"/>
    </source>
</evidence>
<reference evidence="10 11" key="1">
    <citation type="submission" date="2018-10" db="EMBL/GenBank/DDBJ databases">
        <title>Sequencing the genomes of 1000 actinobacteria strains.</title>
        <authorList>
            <person name="Klenk H.-P."/>
        </authorList>
    </citation>
    <scope>NUCLEOTIDE SEQUENCE [LARGE SCALE GENOMIC DNA]</scope>
    <source>
        <strain evidence="10 11">DSM 43911</strain>
    </source>
</reference>
<dbReference type="SUPFAM" id="SSF54897">
    <property type="entry name" value="Protease propeptides/inhibitors"/>
    <property type="match status" value="1"/>
</dbReference>
<feature type="active site" description="Charge relay system" evidence="5">
    <location>
        <position position="154"/>
    </location>
</feature>
<dbReference type="FunFam" id="3.40.50.200:FF:000014">
    <property type="entry name" value="Proteinase K"/>
    <property type="match status" value="1"/>
</dbReference>
<dbReference type="PRINTS" id="PR00723">
    <property type="entry name" value="SUBTILISIN"/>
</dbReference>
<dbReference type="PANTHER" id="PTHR43806">
    <property type="entry name" value="PEPTIDASE S8"/>
    <property type="match status" value="1"/>
</dbReference>
<evidence type="ECO:0000313" key="11">
    <source>
        <dbReference type="Proteomes" id="UP000272729"/>
    </source>
</evidence>
<dbReference type="GO" id="GO:0005615">
    <property type="term" value="C:extracellular space"/>
    <property type="evidence" value="ECO:0007669"/>
    <property type="project" value="TreeGrafter"/>
</dbReference>
<dbReference type="Pfam" id="PF05922">
    <property type="entry name" value="Inhibitor_I9"/>
    <property type="match status" value="1"/>
</dbReference>
<dbReference type="InterPro" id="IPR036852">
    <property type="entry name" value="Peptidase_S8/S53_dom_sf"/>
</dbReference>
<feature type="active site" description="Charge relay system" evidence="5">
    <location>
        <position position="339"/>
    </location>
</feature>
<dbReference type="InterPro" id="IPR037045">
    <property type="entry name" value="S8pro/Inhibitor_I9_sf"/>
</dbReference>
<comment type="caution">
    <text evidence="10">The sequence shown here is derived from an EMBL/GenBank/DDBJ whole genome shotgun (WGS) entry which is preliminary data.</text>
</comment>
<dbReference type="SUPFAM" id="SSF52743">
    <property type="entry name" value="Subtilisin-like"/>
    <property type="match status" value="1"/>
</dbReference>
<feature type="active site" description="Charge relay system" evidence="5">
    <location>
        <position position="187"/>
    </location>
</feature>
<dbReference type="InterPro" id="IPR015500">
    <property type="entry name" value="Peptidase_S8_subtilisin-rel"/>
</dbReference>
<keyword evidence="7" id="KW-0732">Signal</keyword>
<sequence length="395" mass="40178">MRQSRQVRFLAGVGATAIVAAASSLLASPAQAAEGEIRAADAAEKVQNSFIVKLKDGSAASAEKLANQYGGKVDRVFGSALNGFTVSLPESAAKRLAANPAVDYVEQDQVLHLQATQTNPPSWGLDRIDQRDLPLNSAYSYTSTGAGVNVYVIDTGVRISHSTFGGRARNGYDAVDNDSVAQDGNGHGTHVAGTIAGSQYGVAKGATIYGVRVLNNSGSGTTAGVVAGIDWVTRNHVKPAVANMSLGGGASTTLDDAVRRSIAAGVTYAIAAGNSNANASSYSPARVTEAITVGATTNTDARASYSNYGSVLDIFAPGSSITSAWNTGDTATNTISGTSMATPHVAGAAARYLQNNRSATPAQVASYLTGQATTGKVTSPGTGSPNRLLYLAPSA</sequence>
<gene>
    <name evidence="10" type="ORF">DFJ66_2097</name>
</gene>
<evidence type="ECO:0000256" key="6">
    <source>
        <dbReference type="RuleBase" id="RU003355"/>
    </source>
</evidence>
<evidence type="ECO:0000256" key="7">
    <source>
        <dbReference type="SAM" id="SignalP"/>
    </source>
</evidence>
<dbReference type="InterPro" id="IPR034193">
    <property type="entry name" value="PCSK9_ProteinaseK-like"/>
</dbReference>
<dbReference type="CDD" id="cd04077">
    <property type="entry name" value="Peptidases_S8_PCSK9_ProteinaseK_like"/>
    <property type="match status" value="1"/>
</dbReference>
<evidence type="ECO:0000256" key="4">
    <source>
        <dbReference type="ARBA" id="ARBA00022825"/>
    </source>
</evidence>
<dbReference type="GO" id="GO:0006508">
    <property type="term" value="P:proteolysis"/>
    <property type="evidence" value="ECO:0007669"/>
    <property type="project" value="UniProtKB-KW"/>
</dbReference>